<gene>
    <name evidence="3" type="ORF">HETSPECPRED_006874</name>
</gene>
<keyword evidence="2" id="KW-0472">Membrane</keyword>
<keyword evidence="2" id="KW-1133">Transmembrane helix</keyword>
<reference evidence="3" key="1">
    <citation type="submission" date="2021-03" db="EMBL/GenBank/DDBJ databases">
        <authorList>
            <person name="Tagirdzhanova G."/>
        </authorList>
    </citation>
    <scope>NUCLEOTIDE SEQUENCE</scope>
</reference>
<name>A0A8H3FQ05_9LECA</name>
<evidence type="ECO:0000313" key="3">
    <source>
        <dbReference type="EMBL" id="CAF9928534.1"/>
    </source>
</evidence>
<comment type="caution">
    <text evidence="3">The sequence shown here is derived from an EMBL/GenBank/DDBJ whole genome shotgun (WGS) entry which is preliminary data.</text>
</comment>
<dbReference type="Proteomes" id="UP000664521">
    <property type="component" value="Unassembled WGS sequence"/>
</dbReference>
<dbReference type="AlphaFoldDB" id="A0A8H3FQ05"/>
<evidence type="ECO:0000256" key="2">
    <source>
        <dbReference type="SAM" id="Phobius"/>
    </source>
</evidence>
<feature type="compositionally biased region" description="Polar residues" evidence="1">
    <location>
        <begin position="19"/>
        <end position="33"/>
    </location>
</feature>
<keyword evidence="2" id="KW-0812">Transmembrane</keyword>
<proteinExistence type="predicted"/>
<dbReference type="Pfam" id="PF15496">
    <property type="entry name" value="DUF4646"/>
    <property type="match status" value="1"/>
</dbReference>
<organism evidence="3 4">
    <name type="scientific">Heterodermia speciosa</name>
    <dbReference type="NCBI Taxonomy" id="116794"/>
    <lineage>
        <taxon>Eukaryota</taxon>
        <taxon>Fungi</taxon>
        <taxon>Dikarya</taxon>
        <taxon>Ascomycota</taxon>
        <taxon>Pezizomycotina</taxon>
        <taxon>Lecanoromycetes</taxon>
        <taxon>OSLEUM clade</taxon>
        <taxon>Lecanoromycetidae</taxon>
        <taxon>Caliciales</taxon>
        <taxon>Physciaceae</taxon>
        <taxon>Heterodermia</taxon>
    </lineage>
</organism>
<evidence type="ECO:0000313" key="4">
    <source>
        <dbReference type="Proteomes" id="UP000664521"/>
    </source>
</evidence>
<feature type="compositionally biased region" description="Basic and acidic residues" evidence="1">
    <location>
        <begin position="8"/>
        <end position="18"/>
    </location>
</feature>
<feature type="transmembrane region" description="Helical" evidence="2">
    <location>
        <begin position="86"/>
        <end position="110"/>
    </location>
</feature>
<accession>A0A8H3FQ05</accession>
<evidence type="ECO:0000256" key="1">
    <source>
        <dbReference type="SAM" id="MobiDB-lite"/>
    </source>
</evidence>
<sequence>MTNQSPSLHEDSHWRDTEAQVSTTPLLSDVQKQPTPSPPTHHPPCGCHPQSLSSLQCPPSIPADEWKLFLMEIRQATALTKGQKCIAIAVGLCIPFGGLIIKGVAIWALWRYLAMRNVRKGLVGSTPTRKSESAGDVVELWNKRWAGKGVKVALKRRAKGEREGEGRRWGRKGRVEFVVEELEKALDKVGGGGESEAECEYGVEWEEVKGEK</sequence>
<protein>
    <submittedName>
        <fullName evidence="3">Uncharacterized protein</fullName>
    </submittedName>
</protein>
<keyword evidence="4" id="KW-1185">Reference proteome</keyword>
<feature type="region of interest" description="Disordered" evidence="1">
    <location>
        <begin position="1"/>
        <end position="49"/>
    </location>
</feature>
<dbReference type="EMBL" id="CAJPDS010000048">
    <property type="protein sequence ID" value="CAF9928534.1"/>
    <property type="molecule type" value="Genomic_DNA"/>
</dbReference>
<dbReference type="InterPro" id="IPR028018">
    <property type="entry name" value="DUF4646"/>
</dbReference>